<dbReference type="EMBL" id="CP039351">
    <property type="protein sequence ID" value="QCD99970.1"/>
    <property type="molecule type" value="Genomic_DNA"/>
</dbReference>
<organism evidence="1 2">
    <name type="scientific">Vigna unguiculata</name>
    <name type="common">Cowpea</name>
    <dbReference type="NCBI Taxonomy" id="3917"/>
    <lineage>
        <taxon>Eukaryota</taxon>
        <taxon>Viridiplantae</taxon>
        <taxon>Streptophyta</taxon>
        <taxon>Embryophyta</taxon>
        <taxon>Tracheophyta</taxon>
        <taxon>Spermatophyta</taxon>
        <taxon>Magnoliopsida</taxon>
        <taxon>eudicotyledons</taxon>
        <taxon>Gunneridae</taxon>
        <taxon>Pentapetalae</taxon>
        <taxon>rosids</taxon>
        <taxon>fabids</taxon>
        <taxon>Fabales</taxon>
        <taxon>Fabaceae</taxon>
        <taxon>Papilionoideae</taxon>
        <taxon>50 kb inversion clade</taxon>
        <taxon>NPAAA clade</taxon>
        <taxon>indigoferoid/millettioid clade</taxon>
        <taxon>Phaseoleae</taxon>
        <taxon>Vigna</taxon>
    </lineage>
</organism>
<sequence length="177" mass="19201">MVVVAVAAKLSRRCCGVCGCQGGGEVATRWGWMVEEAGGSSAMWWLPWKRCCRQRRGSERGRHSSYNDVAELTFAAAGLASAATMVVADDVNEGARCSDARKHGGPRVWCSNEGAMVARWCRDGGRELQKMEVRWRHEEDDVAAGVMAAREWQVRDVGARRWGQQSGGSAAVGCIPA</sequence>
<protein>
    <submittedName>
        <fullName evidence="1">Uncharacterized protein</fullName>
    </submittedName>
</protein>
<gene>
    <name evidence="1" type="ORF">DEO72_LG7g1257</name>
</gene>
<name>A0A4D6MGV7_VIGUN</name>
<evidence type="ECO:0000313" key="1">
    <source>
        <dbReference type="EMBL" id="QCD99970.1"/>
    </source>
</evidence>
<keyword evidence="2" id="KW-1185">Reference proteome</keyword>
<dbReference type="Proteomes" id="UP000501690">
    <property type="component" value="Linkage Group LG7"/>
</dbReference>
<evidence type="ECO:0000313" key="2">
    <source>
        <dbReference type="Proteomes" id="UP000501690"/>
    </source>
</evidence>
<accession>A0A4D6MGV7</accession>
<reference evidence="1 2" key="1">
    <citation type="submission" date="2019-04" db="EMBL/GenBank/DDBJ databases">
        <title>An improved genome assembly and genetic linkage map for asparagus bean, Vigna unguiculata ssp. sesquipedialis.</title>
        <authorList>
            <person name="Xia Q."/>
            <person name="Zhang R."/>
            <person name="Dong Y."/>
        </authorList>
    </citation>
    <scope>NUCLEOTIDE SEQUENCE [LARGE SCALE GENOMIC DNA]</scope>
    <source>
        <tissue evidence="1">Leaf</tissue>
    </source>
</reference>
<dbReference type="AlphaFoldDB" id="A0A4D6MGV7"/>
<proteinExistence type="predicted"/>